<dbReference type="EMBL" id="VKHS01000882">
    <property type="protein sequence ID" value="MBB0232343.1"/>
    <property type="molecule type" value="Genomic_DNA"/>
</dbReference>
<organism evidence="5 6">
    <name type="scientific">Streptomyces calidiresistens</name>
    <dbReference type="NCBI Taxonomy" id="1485586"/>
    <lineage>
        <taxon>Bacteria</taxon>
        <taxon>Bacillati</taxon>
        <taxon>Actinomycetota</taxon>
        <taxon>Actinomycetes</taxon>
        <taxon>Kitasatosporales</taxon>
        <taxon>Streptomycetaceae</taxon>
        <taxon>Streptomyces</taxon>
    </lineage>
</organism>
<dbReference type="SUPFAM" id="SSF53474">
    <property type="entry name" value="alpha/beta-Hydrolases"/>
    <property type="match status" value="1"/>
</dbReference>
<dbReference type="RefSeq" id="WP_182666884.1">
    <property type="nucleotide sequence ID" value="NZ_VKHS01000882.1"/>
</dbReference>
<proteinExistence type="predicted"/>
<dbReference type="Proteomes" id="UP000530234">
    <property type="component" value="Unassembled WGS sequence"/>
</dbReference>
<feature type="region of interest" description="Disordered" evidence="1">
    <location>
        <begin position="1"/>
        <end position="27"/>
    </location>
</feature>
<feature type="transmembrane region" description="Helical" evidence="2">
    <location>
        <begin position="200"/>
        <end position="220"/>
    </location>
</feature>
<keyword evidence="2" id="KW-0812">Transmembrane</keyword>
<evidence type="ECO:0000259" key="3">
    <source>
        <dbReference type="Pfam" id="PF10081"/>
    </source>
</evidence>
<feature type="domain" description="Alpha/beta-hydrolase N-terminal" evidence="4">
    <location>
        <begin position="75"/>
        <end position="280"/>
    </location>
</feature>
<keyword evidence="2" id="KW-1133">Transmembrane helix</keyword>
<feature type="transmembrane region" description="Helical" evidence="2">
    <location>
        <begin position="161"/>
        <end position="180"/>
    </location>
</feature>
<feature type="transmembrane region" description="Helical" evidence="2">
    <location>
        <begin position="86"/>
        <end position="109"/>
    </location>
</feature>
<dbReference type="AlphaFoldDB" id="A0A7W3XYV0"/>
<gene>
    <name evidence="5" type="ORF">FOE67_23315</name>
</gene>
<name>A0A7W3XYV0_9ACTN</name>
<accession>A0A7W3XYV0</accession>
<sequence>MLYTADGSGPGPGPDPRPADRVAGAGTGWPARARHTALRVLRRPLVDRGDPRRVVRRWPDLFACLVALFFFWLSLTPSLVPRPWYLQGVIGGITAAIGYGLGALVAALYRRVAPWRPDETVRARCWLAFHLLTPPLVIFLLSRSADMQRELRRLQELPPTLTWHSVMIALISLAVALTLLTIARGIRLGTRLLIEVLHRFVPAPVAVALALVLSTLLVVFTGRDLVFERGVLTVAERLAAAKDASTDPGVLRPYSPLVSGSPDSLVPWDLLGNKGRTFTGTVLSPREISAFTGEPALHPVRAYVGRAAHGTPEEGAELAVRELERTGAFDRSVLLIAGTTGTGWINPTTVEALEYMTGGDSAVVAVQYSHLPSWMSFVVDQEEAGEATRALVDAVHERWSREPGDDRPLLLVSGESMGVQAIEAAFADIDDLLDRVDGGLLVGPPDASPIHGELTDDRDPGSPVWRPAWRDGEHVRFAQFPEVDLARDGADWEHPRVVYLQNASDPVVWWSPDLLFRRPEWMNEPLGPDVTGAIDWFPFVTFWQTTVDMAVSYGAPAPHGHRYGANPVDAWAAIVEPEGWTAADTGRLRFLLEERHPPRAGWAGTPD</sequence>
<evidence type="ECO:0000256" key="2">
    <source>
        <dbReference type="SAM" id="Phobius"/>
    </source>
</evidence>
<keyword evidence="6" id="KW-1185">Reference proteome</keyword>
<dbReference type="Pfam" id="PF10081">
    <property type="entry name" value="Abhydrolase_9"/>
    <property type="match status" value="1"/>
</dbReference>
<dbReference type="Pfam" id="PF15420">
    <property type="entry name" value="Abhydrolase_9_N"/>
    <property type="match status" value="1"/>
</dbReference>
<feature type="domain" description="Alpha/beta-hydrolase catalytic" evidence="3">
    <location>
        <begin position="300"/>
        <end position="588"/>
    </location>
</feature>
<feature type="transmembrane region" description="Helical" evidence="2">
    <location>
        <begin position="61"/>
        <end position="80"/>
    </location>
</feature>
<evidence type="ECO:0000256" key="1">
    <source>
        <dbReference type="SAM" id="MobiDB-lite"/>
    </source>
</evidence>
<dbReference type="InterPro" id="IPR029058">
    <property type="entry name" value="AB_hydrolase_fold"/>
</dbReference>
<keyword evidence="2" id="KW-0472">Membrane</keyword>
<evidence type="ECO:0008006" key="7">
    <source>
        <dbReference type="Google" id="ProtNLM"/>
    </source>
</evidence>
<feature type="transmembrane region" description="Helical" evidence="2">
    <location>
        <begin position="121"/>
        <end position="141"/>
    </location>
</feature>
<reference evidence="6" key="1">
    <citation type="submission" date="2019-10" db="EMBL/GenBank/DDBJ databases">
        <title>Streptomyces sp. nov., a novel actinobacterium isolated from alkaline environment.</title>
        <authorList>
            <person name="Golinska P."/>
        </authorList>
    </citation>
    <scope>NUCLEOTIDE SEQUENCE [LARGE SCALE GENOMIC DNA]</scope>
    <source>
        <strain evidence="6">DSM 42108</strain>
    </source>
</reference>
<comment type="caution">
    <text evidence="5">The sequence shown here is derived from an EMBL/GenBank/DDBJ whole genome shotgun (WGS) entry which is preliminary data.</text>
</comment>
<evidence type="ECO:0000259" key="4">
    <source>
        <dbReference type="Pfam" id="PF15420"/>
    </source>
</evidence>
<evidence type="ECO:0000313" key="6">
    <source>
        <dbReference type="Proteomes" id="UP000530234"/>
    </source>
</evidence>
<dbReference type="InterPro" id="IPR027787">
    <property type="entry name" value="Alpha/beta-hydrolase_catalytic"/>
</dbReference>
<dbReference type="InterPro" id="IPR027788">
    <property type="entry name" value="Alpha/beta-hydrolase_N_dom"/>
</dbReference>
<evidence type="ECO:0000313" key="5">
    <source>
        <dbReference type="EMBL" id="MBB0232343.1"/>
    </source>
</evidence>
<protein>
    <recommendedName>
        <fullName evidence="7">Alpha/beta-hydrolase family protein</fullName>
    </recommendedName>
</protein>